<dbReference type="Proteomes" id="UP000664161">
    <property type="component" value="Unassembled WGS sequence"/>
</dbReference>
<evidence type="ECO:0000259" key="10">
    <source>
        <dbReference type="Pfam" id="PF02581"/>
    </source>
</evidence>
<comment type="pathway">
    <text evidence="1 9">Cofactor biosynthesis; thiamine diphosphate biosynthesis; thiamine phosphate from 4-amino-2-methyl-5-diphosphomethylpyrimidine and 4-methyl-5-(2-phosphoethyl)-thiazole: step 1/1.</text>
</comment>
<evidence type="ECO:0000256" key="2">
    <source>
        <dbReference type="ARBA" id="ARBA00022679"/>
    </source>
</evidence>
<dbReference type="InterPro" id="IPR013785">
    <property type="entry name" value="Aldolase_TIM"/>
</dbReference>
<keyword evidence="4 9" id="KW-0460">Magnesium</keyword>
<proteinExistence type="inferred from homology"/>
<evidence type="ECO:0000313" key="12">
    <source>
        <dbReference type="Proteomes" id="UP000664161"/>
    </source>
</evidence>
<dbReference type="RefSeq" id="WP_207969639.1">
    <property type="nucleotide sequence ID" value="NZ_JAGBKN010000012.1"/>
</dbReference>
<dbReference type="GO" id="GO:0005737">
    <property type="term" value="C:cytoplasm"/>
    <property type="evidence" value="ECO:0007669"/>
    <property type="project" value="TreeGrafter"/>
</dbReference>
<evidence type="ECO:0000256" key="3">
    <source>
        <dbReference type="ARBA" id="ARBA00022723"/>
    </source>
</evidence>
<dbReference type="PANTHER" id="PTHR20857">
    <property type="entry name" value="THIAMINE-PHOSPHATE PYROPHOSPHORYLASE"/>
    <property type="match status" value="1"/>
</dbReference>
<comment type="caution">
    <text evidence="11">The sequence shown here is derived from an EMBL/GenBank/DDBJ whole genome shotgun (WGS) entry which is preliminary data.</text>
</comment>
<comment type="cofactor">
    <cofactor evidence="9">
        <name>Mg(2+)</name>
        <dbReference type="ChEBI" id="CHEBI:18420"/>
    </cofactor>
    <text evidence="9">Binds 1 Mg(2+) ion per subunit.</text>
</comment>
<comment type="caution">
    <text evidence="9">Lacks conserved residue(s) required for the propagation of feature annotation.</text>
</comment>
<evidence type="ECO:0000313" key="11">
    <source>
        <dbReference type="EMBL" id="MBO1517073.1"/>
    </source>
</evidence>
<evidence type="ECO:0000256" key="6">
    <source>
        <dbReference type="ARBA" id="ARBA00047334"/>
    </source>
</evidence>
<dbReference type="PANTHER" id="PTHR20857:SF15">
    <property type="entry name" value="THIAMINE-PHOSPHATE SYNTHASE"/>
    <property type="match status" value="1"/>
</dbReference>
<reference evidence="11 12" key="1">
    <citation type="submission" date="2021-03" db="EMBL/GenBank/DDBJ databases">
        <authorList>
            <person name="Shang D.-D."/>
            <person name="Du Z.-J."/>
            <person name="Chen G.-J."/>
        </authorList>
    </citation>
    <scope>NUCLEOTIDE SEQUENCE [LARGE SCALE GENOMIC DNA]</scope>
    <source>
        <strain evidence="11 12">F2608</strain>
    </source>
</reference>
<comment type="similarity">
    <text evidence="9">Belongs to the thiamine-phosphate synthase family.</text>
</comment>
<dbReference type="EC" id="2.5.1.3" evidence="9"/>
<accession>A0AAW4INL8</accession>
<keyword evidence="5 9" id="KW-0784">Thiamine biosynthesis</keyword>
<dbReference type="InterPro" id="IPR036206">
    <property type="entry name" value="ThiamineP_synth_sf"/>
</dbReference>
<feature type="binding site" evidence="9">
    <location>
        <position position="79"/>
    </location>
    <ligand>
        <name>Mg(2+)</name>
        <dbReference type="ChEBI" id="CHEBI:18420"/>
    </ligand>
</feature>
<dbReference type="GO" id="GO:0009229">
    <property type="term" value="P:thiamine diphosphate biosynthetic process"/>
    <property type="evidence" value="ECO:0007669"/>
    <property type="project" value="UniProtKB-UniRule"/>
</dbReference>
<evidence type="ECO:0000256" key="5">
    <source>
        <dbReference type="ARBA" id="ARBA00022977"/>
    </source>
</evidence>
<keyword evidence="12" id="KW-1185">Reference proteome</keyword>
<dbReference type="GO" id="GO:0000287">
    <property type="term" value="F:magnesium ion binding"/>
    <property type="evidence" value="ECO:0007669"/>
    <property type="project" value="UniProtKB-UniRule"/>
</dbReference>
<evidence type="ECO:0000256" key="1">
    <source>
        <dbReference type="ARBA" id="ARBA00005165"/>
    </source>
</evidence>
<organism evidence="11 12">
    <name type="scientific">Psychrobacter halodurans</name>
    <dbReference type="NCBI Taxonomy" id="2818439"/>
    <lineage>
        <taxon>Bacteria</taxon>
        <taxon>Pseudomonadati</taxon>
        <taxon>Pseudomonadota</taxon>
        <taxon>Gammaproteobacteria</taxon>
        <taxon>Moraxellales</taxon>
        <taxon>Moraxellaceae</taxon>
        <taxon>Psychrobacter</taxon>
    </lineage>
</organism>
<sequence length="226" mass="24139">MNHLQSAVVPQLYLLTNDDEFERLYQKLEAALATGLVGLLQVRRKKTAALPDGAATLLAEAKQIVELARRYQVPVVINDDSALAAKLGVGVHLGQQDGKMVDAKRQISPDQIIGRTCHGQVALVKEAKQQGADYAAMGAVFASTTKPKADTISYQQLKEGCQQGIDICVIGGLSAENVGALAGLPIKYVAVVGDIMDLPVAQIAPRCQQWQQAFAKWHAAAGDVKV</sequence>
<feature type="binding site" evidence="9">
    <location>
        <position position="116"/>
    </location>
    <ligand>
        <name>4-amino-2-methyl-5-(diphosphooxymethyl)pyrimidine</name>
        <dbReference type="ChEBI" id="CHEBI:57841"/>
    </ligand>
</feature>
<keyword evidence="3 9" id="KW-0479">Metal-binding</keyword>
<feature type="domain" description="Thiamine phosphate synthase/TenI" evidence="10">
    <location>
        <begin position="12"/>
        <end position="195"/>
    </location>
</feature>
<dbReference type="EMBL" id="JAGBKN010000012">
    <property type="protein sequence ID" value="MBO1517073.1"/>
    <property type="molecule type" value="Genomic_DNA"/>
</dbReference>
<protein>
    <recommendedName>
        <fullName evidence="9">Thiamine-phosphate synthase</fullName>
        <shortName evidence="9">TP synthase</shortName>
        <shortName evidence="9">TPS</shortName>
        <ecNumber evidence="9">2.5.1.3</ecNumber>
    </recommendedName>
    <alternativeName>
        <fullName evidence="9">Thiamine-phosphate pyrophosphorylase</fullName>
        <shortName evidence="9">TMP pyrophosphorylase</shortName>
        <shortName evidence="9">TMP-PPase</shortName>
    </alternativeName>
</protein>
<feature type="binding site" evidence="9">
    <location>
        <position position="172"/>
    </location>
    <ligand>
        <name>2-[(2R,5Z)-2-carboxy-4-methylthiazol-5(2H)-ylidene]ethyl phosphate</name>
        <dbReference type="ChEBI" id="CHEBI:62899"/>
    </ligand>
</feature>
<dbReference type="InterPro" id="IPR034291">
    <property type="entry name" value="TMP_synthase"/>
</dbReference>
<gene>
    <name evidence="9" type="primary">thiE</name>
    <name evidence="11" type="ORF">J3491_06960</name>
</gene>
<name>A0AAW4INL8_9GAMM</name>
<evidence type="ECO:0000256" key="9">
    <source>
        <dbReference type="HAMAP-Rule" id="MF_00097"/>
    </source>
</evidence>
<feature type="binding site" evidence="9">
    <location>
        <begin position="41"/>
        <end position="45"/>
    </location>
    <ligand>
        <name>4-amino-2-methyl-5-(diphosphooxymethyl)pyrimidine</name>
        <dbReference type="ChEBI" id="CHEBI:57841"/>
    </ligand>
</feature>
<feature type="binding site" evidence="9">
    <location>
        <position position="146"/>
    </location>
    <ligand>
        <name>4-amino-2-methyl-5-(diphosphooxymethyl)pyrimidine</name>
        <dbReference type="ChEBI" id="CHEBI:57841"/>
    </ligand>
</feature>
<evidence type="ECO:0000256" key="4">
    <source>
        <dbReference type="ARBA" id="ARBA00022842"/>
    </source>
</evidence>
<dbReference type="CDD" id="cd00564">
    <property type="entry name" value="TMP_TenI"/>
    <property type="match status" value="1"/>
</dbReference>
<feature type="binding site" evidence="9">
    <location>
        <begin position="143"/>
        <end position="145"/>
    </location>
    <ligand>
        <name>2-[(2R,5Z)-2-carboxy-4-methylthiazol-5(2H)-ylidene]ethyl phosphate</name>
        <dbReference type="ChEBI" id="CHEBI:62899"/>
    </ligand>
</feature>
<keyword evidence="2 9" id="KW-0808">Transferase</keyword>
<dbReference type="AlphaFoldDB" id="A0AAW4INL8"/>
<feature type="binding site" evidence="9">
    <location>
        <position position="97"/>
    </location>
    <ligand>
        <name>Mg(2+)</name>
        <dbReference type="ChEBI" id="CHEBI:18420"/>
    </ligand>
</feature>
<dbReference type="InterPro" id="IPR022998">
    <property type="entry name" value="ThiamineP_synth_TenI"/>
</dbReference>
<dbReference type="GO" id="GO:0004789">
    <property type="term" value="F:thiamine-phosphate diphosphorylase activity"/>
    <property type="evidence" value="ECO:0007669"/>
    <property type="project" value="UniProtKB-UniRule"/>
</dbReference>
<dbReference type="SUPFAM" id="SSF51391">
    <property type="entry name" value="Thiamin phosphate synthase"/>
    <property type="match status" value="1"/>
</dbReference>
<dbReference type="Pfam" id="PF02581">
    <property type="entry name" value="TMP-TENI"/>
    <property type="match status" value="1"/>
</dbReference>
<dbReference type="GO" id="GO:0009228">
    <property type="term" value="P:thiamine biosynthetic process"/>
    <property type="evidence" value="ECO:0007669"/>
    <property type="project" value="UniProtKB-KW"/>
</dbReference>
<evidence type="ECO:0000256" key="7">
    <source>
        <dbReference type="ARBA" id="ARBA00047851"/>
    </source>
</evidence>
<comment type="function">
    <text evidence="9">Condenses 4-methyl-5-(beta-hydroxyethyl)thiazole monophosphate (THZ-P) and 2-methyl-4-amino-5-hydroxymethyl pyrimidine pyrophosphate (HMP-PP) to form thiamine monophosphate (TMP).</text>
</comment>
<dbReference type="HAMAP" id="MF_00097">
    <property type="entry name" value="TMP_synthase"/>
    <property type="match status" value="1"/>
</dbReference>
<comment type="catalytic activity">
    <reaction evidence="6 9">
        <text>4-methyl-5-(2-phosphooxyethyl)-thiazole + 4-amino-2-methyl-5-(diphosphooxymethyl)pyrimidine + H(+) = thiamine phosphate + diphosphate</text>
        <dbReference type="Rhea" id="RHEA:22328"/>
        <dbReference type="ChEBI" id="CHEBI:15378"/>
        <dbReference type="ChEBI" id="CHEBI:33019"/>
        <dbReference type="ChEBI" id="CHEBI:37575"/>
        <dbReference type="ChEBI" id="CHEBI:57841"/>
        <dbReference type="ChEBI" id="CHEBI:58296"/>
        <dbReference type="EC" id="2.5.1.3"/>
    </reaction>
</comment>
<evidence type="ECO:0000256" key="8">
    <source>
        <dbReference type="ARBA" id="ARBA00047883"/>
    </source>
</evidence>
<comment type="catalytic activity">
    <reaction evidence="7 9">
        <text>2-(2-carboxy-4-methylthiazol-5-yl)ethyl phosphate + 4-amino-2-methyl-5-(diphosphooxymethyl)pyrimidine + 2 H(+) = thiamine phosphate + CO2 + diphosphate</text>
        <dbReference type="Rhea" id="RHEA:47848"/>
        <dbReference type="ChEBI" id="CHEBI:15378"/>
        <dbReference type="ChEBI" id="CHEBI:16526"/>
        <dbReference type="ChEBI" id="CHEBI:33019"/>
        <dbReference type="ChEBI" id="CHEBI:37575"/>
        <dbReference type="ChEBI" id="CHEBI:57841"/>
        <dbReference type="ChEBI" id="CHEBI:62890"/>
        <dbReference type="EC" id="2.5.1.3"/>
    </reaction>
</comment>
<dbReference type="Gene3D" id="3.20.20.70">
    <property type="entry name" value="Aldolase class I"/>
    <property type="match status" value="1"/>
</dbReference>
<comment type="catalytic activity">
    <reaction evidence="8 9">
        <text>2-[(2R,5Z)-2-carboxy-4-methylthiazol-5(2H)-ylidene]ethyl phosphate + 4-amino-2-methyl-5-(diphosphooxymethyl)pyrimidine + 2 H(+) = thiamine phosphate + CO2 + diphosphate</text>
        <dbReference type="Rhea" id="RHEA:47844"/>
        <dbReference type="ChEBI" id="CHEBI:15378"/>
        <dbReference type="ChEBI" id="CHEBI:16526"/>
        <dbReference type="ChEBI" id="CHEBI:33019"/>
        <dbReference type="ChEBI" id="CHEBI:37575"/>
        <dbReference type="ChEBI" id="CHEBI:57841"/>
        <dbReference type="ChEBI" id="CHEBI:62899"/>
        <dbReference type="EC" id="2.5.1.3"/>
    </reaction>
</comment>
<feature type="binding site" evidence="9">
    <location>
        <position position="78"/>
    </location>
    <ligand>
        <name>4-amino-2-methyl-5-(diphosphooxymethyl)pyrimidine</name>
        <dbReference type="ChEBI" id="CHEBI:57841"/>
    </ligand>
</feature>